<dbReference type="EMBL" id="CP002903">
    <property type="protein sequence ID" value="AEJ62236.1"/>
    <property type="molecule type" value="Genomic_DNA"/>
</dbReference>
<dbReference type="OrthoDB" id="9770036at2"/>
<evidence type="ECO:0000256" key="4">
    <source>
        <dbReference type="ARBA" id="ARBA00022989"/>
    </source>
</evidence>
<keyword evidence="2" id="KW-1003">Cell membrane</keyword>
<evidence type="ECO:0000256" key="7">
    <source>
        <dbReference type="SAM" id="Phobius"/>
    </source>
</evidence>
<evidence type="ECO:0000259" key="9">
    <source>
        <dbReference type="Pfam" id="PF12704"/>
    </source>
</evidence>
<keyword evidence="11" id="KW-1185">Reference proteome</keyword>
<evidence type="ECO:0000256" key="6">
    <source>
        <dbReference type="ARBA" id="ARBA00038076"/>
    </source>
</evidence>
<dbReference type="AlphaFoldDB" id="G0GDV6"/>
<dbReference type="Proteomes" id="UP000007254">
    <property type="component" value="Chromosome"/>
</dbReference>
<dbReference type="GO" id="GO:0005886">
    <property type="term" value="C:plasma membrane"/>
    <property type="evidence" value="ECO:0007669"/>
    <property type="project" value="UniProtKB-SubCell"/>
</dbReference>
<feature type="transmembrane region" description="Helical" evidence="7">
    <location>
        <begin position="21"/>
        <end position="41"/>
    </location>
</feature>
<gene>
    <name evidence="10" type="ordered locus">Spith_1978</name>
</gene>
<evidence type="ECO:0000313" key="10">
    <source>
        <dbReference type="EMBL" id="AEJ62236.1"/>
    </source>
</evidence>
<keyword evidence="5 7" id="KW-0472">Membrane</keyword>
<evidence type="ECO:0000313" key="11">
    <source>
        <dbReference type="Proteomes" id="UP000007254"/>
    </source>
</evidence>
<dbReference type="Pfam" id="PF02687">
    <property type="entry name" value="FtsX"/>
    <property type="match status" value="1"/>
</dbReference>
<proteinExistence type="inferred from homology"/>
<keyword evidence="3 7" id="KW-0812">Transmembrane</keyword>
<feature type="domain" description="ABC3 transporter permease C-terminal" evidence="8">
    <location>
        <begin position="289"/>
        <end position="397"/>
    </location>
</feature>
<feature type="transmembrane region" description="Helical" evidence="7">
    <location>
        <begin position="279"/>
        <end position="310"/>
    </location>
</feature>
<feature type="transmembrane region" description="Helical" evidence="7">
    <location>
        <begin position="331"/>
        <end position="360"/>
    </location>
</feature>
<organism evidence="10 11">
    <name type="scientific">Winmispira thermophila (strain ATCC 700085 / DSM 6578 / Z-1203)</name>
    <name type="common">Spirochaeta thermophila</name>
    <dbReference type="NCBI Taxonomy" id="869211"/>
    <lineage>
        <taxon>Bacteria</taxon>
        <taxon>Pseudomonadati</taxon>
        <taxon>Spirochaetota</taxon>
        <taxon>Spirochaetia</taxon>
        <taxon>Winmispirales</taxon>
        <taxon>Winmispiraceae</taxon>
        <taxon>Winmispira</taxon>
    </lineage>
</organism>
<evidence type="ECO:0000256" key="5">
    <source>
        <dbReference type="ARBA" id="ARBA00023136"/>
    </source>
</evidence>
<dbReference type="Pfam" id="PF12704">
    <property type="entry name" value="MacB_PCD"/>
    <property type="match status" value="1"/>
</dbReference>
<feature type="domain" description="MacB-like periplasmic core" evidence="9">
    <location>
        <begin position="20"/>
        <end position="219"/>
    </location>
</feature>
<dbReference type="PANTHER" id="PTHR30572:SF4">
    <property type="entry name" value="ABC TRANSPORTER PERMEASE YTRF"/>
    <property type="match status" value="1"/>
</dbReference>
<protein>
    <submittedName>
        <fullName evidence="10">Uncharacterized protein</fullName>
    </submittedName>
</protein>
<dbReference type="InterPro" id="IPR003838">
    <property type="entry name" value="ABC3_permease_C"/>
</dbReference>
<evidence type="ECO:0000256" key="3">
    <source>
        <dbReference type="ARBA" id="ARBA00022692"/>
    </source>
</evidence>
<dbReference type="InterPro" id="IPR025857">
    <property type="entry name" value="MacB_PCD"/>
</dbReference>
<comment type="subcellular location">
    <subcellularLocation>
        <location evidence="1">Cell membrane</location>
        <topology evidence="1">Multi-pass membrane protein</topology>
    </subcellularLocation>
</comment>
<dbReference type="GO" id="GO:0022857">
    <property type="term" value="F:transmembrane transporter activity"/>
    <property type="evidence" value="ECO:0007669"/>
    <property type="project" value="TreeGrafter"/>
</dbReference>
<dbReference type="STRING" id="869211.Spith_1978"/>
<dbReference type="RefSeq" id="WP_014625557.1">
    <property type="nucleotide sequence ID" value="NC_017583.1"/>
</dbReference>
<name>G0GDV6_WINT7</name>
<dbReference type="HOGENOM" id="CLU_000604_8_0_12"/>
<keyword evidence="4 7" id="KW-1133">Transmembrane helix</keyword>
<sequence length="409" mass="44399">MGRLLLLEALQSLWAHPSRTILILLGVVVGLSAVIVVMAAGEGGKAIIMEEFQGMGPDTLIVQPNWAARSEGGSFRVEFLTPEDVADLERYGRFIRDVTPVVQLRTVLETRYAEKQLTVTGTTLSFINFWEFGLAEGRLITGEEVRTKAKVAIVGSLVAEELFPGGNAVGEYVKIAGEPVRVVGVLARKEKTYGVSLSDPDETFNNSVILSVYAFERIFARRTQDYEVVFCKAVSLGQVLEAKREILEILEKRHGRTADGLHKFMVTDMKTQIQMIDQVIGTITTAVAILAGIALLVAAIGIMNVMLVSVKERTREIGIRKAIGAKRRHVVVQFLLEALLVCGGGGLLGIGVSYLVAYAVGEWAGWPVLIDLKVVFLAFSLALATGILSGVYPAGKAGSLMPHEALRYE</sequence>
<evidence type="ECO:0000256" key="1">
    <source>
        <dbReference type="ARBA" id="ARBA00004651"/>
    </source>
</evidence>
<accession>G0GDV6</accession>
<dbReference type="InterPro" id="IPR050250">
    <property type="entry name" value="Macrolide_Exporter_MacB"/>
</dbReference>
<dbReference type="KEGG" id="stq:Spith_1978"/>
<dbReference type="PANTHER" id="PTHR30572">
    <property type="entry name" value="MEMBRANE COMPONENT OF TRANSPORTER-RELATED"/>
    <property type="match status" value="1"/>
</dbReference>
<reference evidence="10 11" key="1">
    <citation type="submission" date="2011-06" db="EMBL/GenBank/DDBJ databases">
        <title>The complete genome of Spirochaeta thermophila DSM 6578.</title>
        <authorList>
            <consortium name="US DOE Joint Genome Institute (JGI-PGF)"/>
            <person name="Lucas S."/>
            <person name="Lapidus A."/>
            <person name="Bruce D."/>
            <person name="Goodwin L."/>
            <person name="Pitluck S."/>
            <person name="Peters L."/>
            <person name="Kyrpides N."/>
            <person name="Mavromatis K."/>
            <person name="Ivanova N."/>
            <person name="Mikailova N."/>
            <person name="Pagani I."/>
            <person name="Chertkov O."/>
            <person name="Detter J.C."/>
            <person name="Tapia R."/>
            <person name="Han C."/>
            <person name="Land M."/>
            <person name="Hauser L."/>
            <person name="Markowitz V."/>
            <person name="Cheng J.-F."/>
            <person name="Hugenholtz P."/>
            <person name="Woyke T."/>
            <person name="Wu D."/>
            <person name="Spring S."/>
            <person name="Merkhoffer B."/>
            <person name="Schneider S."/>
            <person name="Klenk H.-P."/>
            <person name="Eisen J.A."/>
        </authorList>
    </citation>
    <scope>NUCLEOTIDE SEQUENCE [LARGE SCALE GENOMIC DNA]</scope>
    <source>
        <strain evidence="11">ATCC 700085 / DSM 6578 / Z-1203</strain>
    </source>
</reference>
<evidence type="ECO:0000256" key="2">
    <source>
        <dbReference type="ARBA" id="ARBA00022475"/>
    </source>
</evidence>
<comment type="similarity">
    <text evidence="6">Belongs to the ABC-4 integral membrane protein family.</text>
</comment>
<evidence type="ECO:0000259" key="8">
    <source>
        <dbReference type="Pfam" id="PF02687"/>
    </source>
</evidence>
<feature type="transmembrane region" description="Helical" evidence="7">
    <location>
        <begin position="372"/>
        <end position="392"/>
    </location>
</feature>